<keyword evidence="2" id="KW-0677">Repeat</keyword>
<dbReference type="Pfam" id="PF01344">
    <property type="entry name" value="Kelch_1"/>
    <property type="match status" value="1"/>
</dbReference>
<keyword evidence="4" id="KW-1185">Reference proteome</keyword>
<keyword evidence="1" id="KW-0880">Kelch repeat</keyword>
<organism evidence="3 4">
    <name type="scientific">Solanum commersonii</name>
    <name type="common">Commerson's wild potato</name>
    <name type="synonym">Commerson's nightshade</name>
    <dbReference type="NCBI Taxonomy" id="4109"/>
    <lineage>
        <taxon>Eukaryota</taxon>
        <taxon>Viridiplantae</taxon>
        <taxon>Streptophyta</taxon>
        <taxon>Embryophyta</taxon>
        <taxon>Tracheophyta</taxon>
        <taxon>Spermatophyta</taxon>
        <taxon>Magnoliopsida</taxon>
        <taxon>eudicotyledons</taxon>
        <taxon>Gunneridae</taxon>
        <taxon>Pentapetalae</taxon>
        <taxon>asterids</taxon>
        <taxon>lamiids</taxon>
        <taxon>Solanales</taxon>
        <taxon>Solanaceae</taxon>
        <taxon>Solanoideae</taxon>
        <taxon>Solaneae</taxon>
        <taxon>Solanum</taxon>
    </lineage>
</organism>
<name>A0A9J5ZCG6_SOLCO</name>
<dbReference type="OrthoDB" id="191037at2759"/>
<dbReference type="EMBL" id="JACXVP010000004">
    <property type="protein sequence ID" value="KAG5610109.1"/>
    <property type="molecule type" value="Genomic_DNA"/>
</dbReference>
<dbReference type="InterPro" id="IPR052439">
    <property type="entry name" value="F-box/Kelch-repeat"/>
</dbReference>
<dbReference type="InterPro" id="IPR037293">
    <property type="entry name" value="Gal_Oxidase_central_sf"/>
</dbReference>
<dbReference type="Proteomes" id="UP000824120">
    <property type="component" value="Chromosome 4"/>
</dbReference>
<dbReference type="PANTHER" id="PTHR46122:SF2">
    <property type="entry name" value="F-BOX_KELCH-REPEAT PROTEIN SKIP11"/>
    <property type="match status" value="1"/>
</dbReference>
<proteinExistence type="predicted"/>
<comment type="caution">
    <text evidence="3">The sequence shown here is derived from an EMBL/GenBank/DDBJ whole genome shotgun (WGS) entry which is preliminary data.</text>
</comment>
<evidence type="ECO:0000313" key="3">
    <source>
        <dbReference type="EMBL" id="KAG5610109.1"/>
    </source>
</evidence>
<gene>
    <name evidence="3" type="ORF">H5410_021390</name>
</gene>
<accession>A0A9J5ZCG6</accession>
<protein>
    <submittedName>
        <fullName evidence="3">Uncharacterized protein</fullName>
    </submittedName>
</protein>
<evidence type="ECO:0000256" key="2">
    <source>
        <dbReference type="ARBA" id="ARBA00022737"/>
    </source>
</evidence>
<dbReference type="InterPro" id="IPR006652">
    <property type="entry name" value="Kelch_1"/>
</dbReference>
<sequence length="124" mass="13502">MNAPRCLLSSATSGEIAIVAAGCDSHGDIVSSVEFYHSKTGTWKMLPSMNKQHKMCFGFWEQEIGVAVVKNDLYAGKVGLMINRSLTLRACVDRLIIIEASGDRRIKVYSWVLSGGPPELTLGV</sequence>
<dbReference type="PANTHER" id="PTHR46122">
    <property type="entry name" value="GALACTOSE OXIDASE/KELCH REPEAT PROTEIN-RELATED"/>
    <property type="match status" value="1"/>
</dbReference>
<evidence type="ECO:0000256" key="1">
    <source>
        <dbReference type="ARBA" id="ARBA00022441"/>
    </source>
</evidence>
<evidence type="ECO:0000313" key="4">
    <source>
        <dbReference type="Proteomes" id="UP000824120"/>
    </source>
</evidence>
<dbReference type="InterPro" id="IPR015915">
    <property type="entry name" value="Kelch-typ_b-propeller"/>
</dbReference>
<dbReference type="Gene3D" id="2.130.10.80">
    <property type="entry name" value="Galactose oxidase/kelch, beta-propeller"/>
    <property type="match status" value="1"/>
</dbReference>
<dbReference type="AlphaFoldDB" id="A0A9J5ZCG6"/>
<dbReference type="GO" id="GO:0005634">
    <property type="term" value="C:nucleus"/>
    <property type="evidence" value="ECO:0007669"/>
    <property type="project" value="UniProtKB-ARBA"/>
</dbReference>
<dbReference type="SUPFAM" id="SSF117281">
    <property type="entry name" value="Kelch motif"/>
    <property type="match status" value="1"/>
</dbReference>
<reference evidence="3 4" key="1">
    <citation type="submission" date="2020-09" db="EMBL/GenBank/DDBJ databases">
        <title>De no assembly of potato wild relative species, Solanum commersonii.</title>
        <authorList>
            <person name="Cho K."/>
        </authorList>
    </citation>
    <scope>NUCLEOTIDE SEQUENCE [LARGE SCALE GENOMIC DNA]</scope>
    <source>
        <strain evidence="3">LZ3.2</strain>
        <tissue evidence="3">Leaf</tissue>
    </source>
</reference>